<dbReference type="GO" id="GO:0043190">
    <property type="term" value="C:ATP-binding cassette (ABC) transporter complex"/>
    <property type="evidence" value="ECO:0007669"/>
    <property type="project" value="InterPro"/>
</dbReference>
<dbReference type="Pfam" id="PF04069">
    <property type="entry name" value="OpuAC"/>
    <property type="match status" value="1"/>
</dbReference>
<dbReference type="RefSeq" id="WP_144306573.1">
    <property type="nucleotide sequence ID" value="NZ_QMIF01000013.1"/>
</dbReference>
<dbReference type="Proteomes" id="UP000434052">
    <property type="component" value="Unassembled WGS sequence"/>
</dbReference>
<dbReference type="EMBL" id="QMIF01000013">
    <property type="protein sequence ID" value="TVM31887.1"/>
    <property type="molecule type" value="Genomic_DNA"/>
</dbReference>
<protein>
    <submittedName>
        <fullName evidence="3">Glycine/betaine ABC transporter substrate-binding protein</fullName>
    </submittedName>
</protein>
<evidence type="ECO:0000256" key="1">
    <source>
        <dbReference type="SAM" id="SignalP"/>
    </source>
</evidence>
<dbReference type="GO" id="GO:0022857">
    <property type="term" value="F:transmembrane transporter activity"/>
    <property type="evidence" value="ECO:0007669"/>
    <property type="project" value="InterPro"/>
</dbReference>
<reference evidence="3 4" key="1">
    <citation type="submission" date="2018-06" db="EMBL/GenBank/DDBJ databases">
        <title>Complete genome of Desulfovibrio marinus P48SEP.</title>
        <authorList>
            <person name="Crispim J.S."/>
            <person name="Vidigal P.M.P."/>
            <person name="Silva L.C.F."/>
            <person name="Araujo L.C."/>
            <person name="Laguardia C.N."/>
            <person name="Dias R.S."/>
            <person name="Sousa M.P."/>
            <person name="Paula S.O."/>
            <person name="Silva C."/>
        </authorList>
    </citation>
    <scope>NUCLEOTIDE SEQUENCE [LARGE SCALE GENOMIC DNA]</scope>
    <source>
        <strain evidence="3 4">P48SEP</strain>
    </source>
</reference>
<evidence type="ECO:0000313" key="4">
    <source>
        <dbReference type="Proteomes" id="UP000434052"/>
    </source>
</evidence>
<sequence length="310" mass="34724">MRLLIPKTPLCSMALALCLLLGALIAFPSPSAAETKDALHIAYVNWSSSVAASNLVRAVLQDRLGIPCRLVETTADSMWRMVASGEADAMLSAWLPDTHAAYAAANLDSVDDLGPNLEGARVGLVVPRVTVGRPTTGTGITNRPVVTATSIEDLARYGDEFGRRIVGIDPEAGVMRKARLAIEEYDLQGWRLIRGDEQAMIKELERAVRRREWIVVTGWKPHWMFARWKLDFLDDPKNVFGGYENIHTVARKGLQEDMPEAYAFLNRFHWTADDMEQLMLWNEESGGPYAYENAQRWMRAHPDKVASWLD</sequence>
<feature type="signal peptide" evidence="1">
    <location>
        <begin position="1"/>
        <end position="32"/>
    </location>
</feature>
<accession>A0A6P1ZCG3</accession>
<dbReference type="Gene3D" id="3.40.190.10">
    <property type="entry name" value="Periplasmic binding protein-like II"/>
    <property type="match status" value="1"/>
</dbReference>
<feature type="domain" description="ABC-type glycine betaine transport system substrate-binding" evidence="2">
    <location>
        <begin position="39"/>
        <end position="299"/>
    </location>
</feature>
<evidence type="ECO:0000313" key="3">
    <source>
        <dbReference type="EMBL" id="TVM31887.1"/>
    </source>
</evidence>
<comment type="caution">
    <text evidence="3">The sequence shown here is derived from an EMBL/GenBank/DDBJ whole genome shotgun (WGS) entry which is preliminary data.</text>
</comment>
<dbReference type="Gene3D" id="3.40.190.100">
    <property type="entry name" value="Glycine betaine-binding periplasmic protein, domain 2"/>
    <property type="match status" value="1"/>
</dbReference>
<organism evidence="3 4">
    <name type="scientific">Oceanidesulfovibrio marinus</name>
    <dbReference type="NCBI Taxonomy" id="370038"/>
    <lineage>
        <taxon>Bacteria</taxon>
        <taxon>Pseudomonadati</taxon>
        <taxon>Thermodesulfobacteriota</taxon>
        <taxon>Desulfovibrionia</taxon>
        <taxon>Desulfovibrionales</taxon>
        <taxon>Desulfovibrionaceae</taxon>
        <taxon>Oceanidesulfovibrio</taxon>
    </lineage>
</organism>
<dbReference type="InterPro" id="IPR007210">
    <property type="entry name" value="ABC_Gly_betaine_transp_sub-bd"/>
</dbReference>
<dbReference type="CDD" id="cd13639">
    <property type="entry name" value="PBP2_OpuAC_like"/>
    <property type="match status" value="1"/>
</dbReference>
<evidence type="ECO:0000259" key="2">
    <source>
        <dbReference type="Pfam" id="PF04069"/>
    </source>
</evidence>
<dbReference type="OrthoDB" id="9787902at2"/>
<feature type="chain" id="PRO_5026898158" evidence="1">
    <location>
        <begin position="33"/>
        <end position="310"/>
    </location>
</feature>
<name>A0A6P1ZCG3_9BACT</name>
<dbReference type="AlphaFoldDB" id="A0A6P1ZCG3"/>
<gene>
    <name evidence="3" type="ORF">DQK91_16915</name>
</gene>
<proteinExistence type="predicted"/>
<dbReference type="SUPFAM" id="SSF53850">
    <property type="entry name" value="Periplasmic binding protein-like II"/>
    <property type="match status" value="1"/>
</dbReference>
<keyword evidence="1" id="KW-0732">Signal</keyword>